<dbReference type="PhylomeDB" id="B3RLQ4"/>
<evidence type="ECO:0000256" key="1">
    <source>
        <dbReference type="ARBA" id="ARBA00010057"/>
    </source>
</evidence>
<dbReference type="CTD" id="6749241"/>
<dbReference type="InterPro" id="IPR022772">
    <property type="entry name" value="VHL_tumour_suppress_b/a_dom"/>
</dbReference>
<evidence type="ECO:0000259" key="2">
    <source>
        <dbReference type="Pfam" id="PF01847"/>
    </source>
</evidence>
<dbReference type="KEGG" id="tad:TRIADDRAFT_7508"/>
<dbReference type="FunFam" id="2.60.40.780:FF:000001">
    <property type="entry name" value="von Hippel-Lindau disease tumor suppressor"/>
    <property type="match status" value="1"/>
</dbReference>
<evidence type="ECO:0000313" key="3">
    <source>
        <dbReference type="EMBL" id="EDV29568.1"/>
    </source>
</evidence>
<dbReference type="CDD" id="cd05468">
    <property type="entry name" value="pVHL"/>
    <property type="match status" value="1"/>
</dbReference>
<keyword evidence="4" id="KW-1185">Reference proteome</keyword>
<dbReference type="EMBL" id="DS985241">
    <property type="protein sequence ID" value="EDV29568.1"/>
    <property type="molecule type" value="Genomic_DNA"/>
</dbReference>
<sequence>KSLNSRNKVLVRFINISGRHAKMIWLNFRGEKVVYKVIPPRHRFDINTFETHPWIAVDSSRNERLLINFAKVYLPKIPSNQQGQQLP</sequence>
<dbReference type="Gene3D" id="2.60.40.780">
    <property type="entry name" value="von Hippel-Lindau disease tumour suppressor, beta domain"/>
    <property type="match status" value="1"/>
</dbReference>
<reference evidence="3 4" key="1">
    <citation type="journal article" date="2008" name="Nature">
        <title>The Trichoplax genome and the nature of placozoans.</title>
        <authorList>
            <person name="Srivastava M."/>
            <person name="Begovic E."/>
            <person name="Chapman J."/>
            <person name="Putnam N.H."/>
            <person name="Hellsten U."/>
            <person name="Kawashima T."/>
            <person name="Kuo A."/>
            <person name="Mitros T."/>
            <person name="Salamov A."/>
            <person name="Carpenter M.L."/>
            <person name="Signorovitch A.Y."/>
            <person name="Moreno M.A."/>
            <person name="Kamm K."/>
            <person name="Grimwood J."/>
            <person name="Schmutz J."/>
            <person name="Shapiro H."/>
            <person name="Grigoriev I.V."/>
            <person name="Buss L.W."/>
            <person name="Schierwater B."/>
            <person name="Dellaporta S.L."/>
            <person name="Rokhsar D.S."/>
        </authorList>
    </citation>
    <scope>NUCLEOTIDE SEQUENCE [LARGE SCALE GENOMIC DNA]</scope>
    <source>
        <strain evidence="3 4">Grell-BS-1999</strain>
    </source>
</reference>
<dbReference type="STRING" id="10228.B3RLQ4"/>
<dbReference type="Proteomes" id="UP000009022">
    <property type="component" value="Unassembled WGS sequence"/>
</dbReference>
<dbReference type="InterPro" id="IPR024053">
    <property type="entry name" value="VHL_beta_dom"/>
</dbReference>
<dbReference type="InParanoid" id="B3RLQ4"/>
<proteinExistence type="inferred from homology"/>
<dbReference type="HOGENOM" id="CLU_2489845_0_0_1"/>
<dbReference type="InterPro" id="IPR036208">
    <property type="entry name" value="VHL_sf"/>
</dbReference>
<comment type="similarity">
    <text evidence="1">Belongs to the VHL family.</text>
</comment>
<dbReference type="OMA" id="INISGRH"/>
<name>B3RLQ4_TRIAD</name>
<dbReference type="OrthoDB" id="413400at2759"/>
<dbReference type="GeneID" id="6749241"/>
<dbReference type="RefSeq" id="XP_002108770.1">
    <property type="nucleotide sequence ID" value="XM_002108734.1"/>
</dbReference>
<feature type="domain" description="von Hippel-Lindau disease tumour suppressor beta" evidence="2">
    <location>
        <begin position="1"/>
        <end position="79"/>
    </location>
</feature>
<feature type="non-terminal residue" evidence="3">
    <location>
        <position position="87"/>
    </location>
</feature>
<feature type="non-terminal residue" evidence="3">
    <location>
        <position position="1"/>
    </location>
</feature>
<gene>
    <name evidence="3" type="ORF">TRIADDRAFT_7508</name>
</gene>
<organism evidence="3 4">
    <name type="scientific">Trichoplax adhaerens</name>
    <name type="common">Trichoplax reptans</name>
    <dbReference type="NCBI Taxonomy" id="10228"/>
    <lineage>
        <taxon>Eukaryota</taxon>
        <taxon>Metazoa</taxon>
        <taxon>Placozoa</taxon>
        <taxon>Uniplacotomia</taxon>
        <taxon>Trichoplacea</taxon>
        <taxon>Trichoplacidae</taxon>
        <taxon>Trichoplax</taxon>
    </lineage>
</organism>
<dbReference type="InterPro" id="IPR037140">
    <property type="entry name" value="VHL_beta_dom_sf"/>
</dbReference>
<dbReference type="AlphaFoldDB" id="B3RLQ4"/>
<accession>B3RLQ4</accession>
<evidence type="ECO:0000313" key="4">
    <source>
        <dbReference type="Proteomes" id="UP000009022"/>
    </source>
</evidence>
<protein>
    <recommendedName>
        <fullName evidence="2">von Hippel-Lindau disease tumour suppressor beta domain-containing protein</fullName>
    </recommendedName>
</protein>
<dbReference type="Pfam" id="PF01847">
    <property type="entry name" value="VHL"/>
    <property type="match status" value="1"/>
</dbReference>
<dbReference type="SUPFAM" id="SSF49468">
    <property type="entry name" value="VHL"/>
    <property type="match status" value="1"/>
</dbReference>